<dbReference type="RefSeq" id="WP_149082587.1">
    <property type="nucleotide sequence ID" value="NZ_VTAW01000027.1"/>
</dbReference>
<dbReference type="InterPro" id="IPR002491">
    <property type="entry name" value="ABC_transptr_periplasmic_BD"/>
</dbReference>
<evidence type="ECO:0000256" key="2">
    <source>
        <dbReference type="SAM" id="Phobius"/>
    </source>
</evidence>
<proteinExistence type="predicted"/>
<keyword evidence="2" id="KW-1133">Transmembrane helix</keyword>
<protein>
    <submittedName>
        <fullName evidence="4">ABC transporter substrate-binding protein</fullName>
    </submittedName>
</protein>
<dbReference type="PANTHER" id="PTHR30535:SF34">
    <property type="entry name" value="MOLYBDATE-BINDING PROTEIN MOLA"/>
    <property type="match status" value="1"/>
</dbReference>
<feature type="domain" description="Fe/B12 periplasmic-binding" evidence="3">
    <location>
        <begin position="75"/>
        <end position="329"/>
    </location>
</feature>
<evidence type="ECO:0000313" key="5">
    <source>
        <dbReference type="Proteomes" id="UP000324104"/>
    </source>
</evidence>
<keyword evidence="5" id="KW-1185">Reference proteome</keyword>
<dbReference type="NCBIfam" id="TIGR04281">
    <property type="entry name" value="peripla_PGF_1"/>
    <property type="match status" value="1"/>
</dbReference>
<dbReference type="SUPFAM" id="SSF53807">
    <property type="entry name" value="Helical backbone' metal receptor"/>
    <property type="match status" value="1"/>
</dbReference>
<dbReference type="InterPro" id="IPR026469">
    <property type="entry name" value="Peripla_PGF_1"/>
</dbReference>
<evidence type="ECO:0000313" key="4">
    <source>
        <dbReference type="EMBL" id="TYT60909.1"/>
    </source>
</evidence>
<dbReference type="AlphaFoldDB" id="A0A5D5AGH3"/>
<keyword evidence="1" id="KW-0732">Signal</keyword>
<dbReference type="NCBIfam" id="NF038402">
    <property type="entry name" value="TroA_like"/>
    <property type="match status" value="1"/>
</dbReference>
<dbReference type="Pfam" id="PF01497">
    <property type="entry name" value="Peripla_BP_2"/>
    <property type="match status" value="1"/>
</dbReference>
<sequence length="378" mass="39714">MGNLRTTLLTALLVVGTIAFATGGVAAAGEVGAIATEPTASTGVATQAIDADCEYPLERTDARGETIELADEPEAVVALYPGDAQLAYQIGAEDRVVGMPIGPYTDDLEGGDRTDITGDDGVTPVAEEIVALDPDVVLAANVALADEELVDQLEDAGIPVYVLDTATSIDDVRENVETTGELTGECDGAEEALDRMDDRLAVIEDALADEEEPLAYYVSDDQGTTPGTETFQHEVLTTAGLENVAERADIEGWQEISAEVVVDEDPAWIVYPDWTDEPPIAESIEETTAYQEGNVVAVDDDAMSQPAPGIVDVIVHLVETVHPDVYAEIESDLESIDEVDSNDDGETDGDGAFAIPGFGAAAAVIALLAFVAVRTRSD</sequence>
<organism evidence="4 5">
    <name type="scientific">Natrialba swarupiae</name>
    <dbReference type="NCBI Taxonomy" id="2448032"/>
    <lineage>
        <taxon>Archaea</taxon>
        <taxon>Methanobacteriati</taxon>
        <taxon>Methanobacteriota</taxon>
        <taxon>Stenosarchaea group</taxon>
        <taxon>Halobacteria</taxon>
        <taxon>Halobacteriales</taxon>
        <taxon>Natrialbaceae</taxon>
        <taxon>Natrialba</taxon>
    </lineage>
</organism>
<dbReference type="Gene3D" id="3.40.50.1980">
    <property type="entry name" value="Nitrogenase molybdenum iron protein domain"/>
    <property type="match status" value="2"/>
</dbReference>
<evidence type="ECO:0000256" key="1">
    <source>
        <dbReference type="ARBA" id="ARBA00022729"/>
    </source>
</evidence>
<keyword evidence="2" id="KW-0472">Membrane</keyword>
<gene>
    <name evidence="4" type="ORF">FYC77_16470</name>
</gene>
<comment type="caution">
    <text evidence="4">The sequence shown here is derived from an EMBL/GenBank/DDBJ whole genome shotgun (WGS) entry which is preliminary data.</text>
</comment>
<keyword evidence="2" id="KW-0812">Transmembrane</keyword>
<dbReference type="InterPro" id="IPR050902">
    <property type="entry name" value="ABC_Transporter_SBP"/>
</dbReference>
<dbReference type="PROSITE" id="PS50983">
    <property type="entry name" value="FE_B12_PBP"/>
    <property type="match status" value="1"/>
</dbReference>
<name>A0A5D5AGH3_9EURY</name>
<dbReference type="InterPro" id="IPR054828">
    <property type="entry name" value="Vit_B12_bind_prot"/>
</dbReference>
<dbReference type="Proteomes" id="UP000324104">
    <property type="component" value="Unassembled WGS sequence"/>
</dbReference>
<evidence type="ECO:0000259" key="3">
    <source>
        <dbReference type="PROSITE" id="PS50983"/>
    </source>
</evidence>
<dbReference type="EMBL" id="VTAW01000027">
    <property type="protein sequence ID" value="TYT60909.1"/>
    <property type="molecule type" value="Genomic_DNA"/>
</dbReference>
<dbReference type="GO" id="GO:0071281">
    <property type="term" value="P:cellular response to iron ion"/>
    <property type="evidence" value="ECO:0007669"/>
    <property type="project" value="TreeGrafter"/>
</dbReference>
<feature type="transmembrane region" description="Helical" evidence="2">
    <location>
        <begin position="353"/>
        <end position="373"/>
    </location>
</feature>
<dbReference type="PANTHER" id="PTHR30535">
    <property type="entry name" value="VITAMIN B12-BINDING PROTEIN"/>
    <property type="match status" value="1"/>
</dbReference>
<reference evidence="4 5" key="1">
    <citation type="submission" date="2019-08" db="EMBL/GenBank/DDBJ databases">
        <title>Archaea genome.</title>
        <authorList>
            <person name="Kajale S."/>
            <person name="Shouche Y."/>
            <person name="Deshpande N."/>
            <person name="Sharma A."/>
        </authorList>
    </citation>
    <scope>NUCLEOTIDE SEQUENCE [LARGE SCALE GENOMIC DNA]</scope>
    <source>
        <strain evidence="4 5">ESP3B_9</strain>
    </source>
</reference>
<accession>A0A5D5AGH3</accession>